<gene>
    <name evidence="1" type="ORF">METZ01_LOCUS239290</name>
</gene>
<proteinExistence type="predicted"/>
<sequence>MKHLLLTTIAVFLLLSIIPQQILAQVSGSLEIVNVTKDTVIFSDDFESGTIGVAPEADDPKVGTWNWNDTPVTEIRGLENTKKMIAAEGSHYLKVARMSSRVKLTAVGDDDAAIEGEEGDTVEIRFSFFYESGYASIYPGSIDGDSAQITFFPGGEVRIYGGADVGWNILDQTYNEGDWNQVVIQYINDSGEHSISVNGSEFETYEGVSSQDNGSGGYVDGFRLQGDGGGTVFYVDAMEVINTTKNWIIFSDDFESGIVGETPGMDNPDMGTWDWNGLSIAEIAGTKDTEKMTAAEGSQYVRIARLTGRPKLTAIGDLNASDAGEEGDTVEIRFSFFFKSGFASIYPRSGDGDSAQITFFPEGEIRIYGGGDVGWNILDQTYNENKWNRVLIQYINGSGEYSMSVNGSEFETYESVSSEDNGKGGNLDGLRFQGDGDGTVFYLDGIPGVEQEA</sequence>
<feature type="non-terminal residue" evidence="1">
    <location>
        <position position="453"/>
    </location>
</feature>
<reference evidence="1" key="1">
    <citation type="submission" date="2018-05" db="EMBL/GenBank/DDBJ databases">
        <authorList>
            <person name="Lanie J.A."/>
            <person name="Ng W.-L."/>
            <person name="Kazmierczak K.M."/>
            <person name="Andrzejewski T.M."/>
            <person name="Davidsen T.M."/>
            <person name="Wayne K.J."/>
            <person name="Tettelin H."/>
            <person name="Glass J.I."/>
            <person name="Rusch D."/>
            <person name="Podicherti R."/>
            <person name="Tsui H.-C.T."/>
            <person name="Winkler M.E."/>
        </authorList>
    </citation>
    <scope>NUCLEOTIDE SEQUENCE</scope>
</reference>
<dbReference type="AlphaFoldDB" id="A0A382HGP3"/>
<name>A0A382HGP3_9ZZZZ</name>
<evidence type="ECO:0000313" key="1">
    <source>
        <dbReference type="EMBL" id="SVB86436.1"/>
    </source>
</evidence>
<accession>A0A382HGP3</accession>
<protein>
    <submittedName>
        <fullName evidence="1">Uncharacterized protein</fullName>
    </submittedName>
</protein>
<organism evidence="1">
    <name type="scientific">marine metagenome</name>
    <dbReference type="NCBI Taxonomy" id="408172"/>
    <lineage>
        <taxon>unclassified sequences</taxon>
        <taxon>metagenomes</taxon>
        <taxon>ecological metagenomes</taxon>
    </lineage>
</organism>
<dbReference type="EMBL" id="UINC01061160">
    <property type="protein sequence ID" value="SVB86436.1"/>
    <property type="molecule type" value="Genomic_DNA"/>
</dbReference>